<keyword evidence="7" id="KW-0472">Membrane</keyword>
<evidence type="ECO:0000256" key="5">
    <source>
        <dbReference type="ARBA" id="ARBA00022842"/>
    </source>
</evidence>
<dbReference type="EMBL" id="JANBPT010000008">
    <property type="protein sequence ID" value="KAJ1930409.1"/>
    <property type="molecule type" value="Genomic_DNA"/>
</dbReference>
<comment type="subcellular location">
    <subcellularLocation>
        <location evidence="11">Endomembrane system</location>
        <topology evidence="11">Lipid-anchor</topology>
        <orientation evidence="11">Cytoplasmic side</orientation>
    </subcellularLocation>
</comment>
<keyword evidence="9" id="KW-0636">Prenylation</keyword>
<reference evidence="14" key="1">
    <citation type="submission" date="2022-07" db="EMBL/GenBank/DDBJ databases">
        <title>Phylogenomic reconstructions and comparative analyses of Kickxellomycotina fungi.</title>
        <authorList>
            <person name="Reynolds N.K."/>
            <person name="Stajich J.E."/>
            <person name="Barry K."/>
            <person name="Grigoriev I.V."/>
            <person name="Crous P."/>
            <person name="Smith M.E."/>
        </authorList>
    </citation>
    <scope>NUCLEOTIDE SEQUENCE</scope>
    <source>
        <strain evidence="14">RSA 861</strain>
    </source>
</reference>
<evidence type="ECO:0000256" key="8">
    <source>
        <dbReference type="ARBA" id="ARBA00023288"/>
    </source>
</evidence>
<dbReference type="OrthoDB" id="5976022at2759"/>
<keyword evidence="15" id="KW-1185">Reference proteome</keyword>
<dbReference type="Pfam" id="PF00071">
    <property type="entry name" value="Ras"/>
    <property type="match status" value="1"/>
</dbReference>
<dbReference type="PROSITE" id="PS51419">
    <property type="entry name" value="RAB"/>
    <property type="match status" value="1"/>
</dbReference>
<dbReference type="GO" id="GO:0016020">
    <property type="term" value="C:membrane"/>
    <property type="evidence" value="ECO:0007669"/>
    <property type="project" value="InterPro"/>
</dbReference>
<dbReference type="PROSITE" id="PS51421">
    <property type="entry name" value="RAS"/>
    <property type="match status" value="1"/>
</dbReference>
<dbReference type="EMBL" id="JANBPT010000731">
    <property type="protein sequence ID" value="KAJ1913718.1"/>
    <property type="molecule type" value="Genomic_DNA"/>
</dbReference>
<dbReference type="PANTHER" id="PTHR24070">
    <property type="entry name" value="RAS, DI-RAS, AND RHEB FAMILY MEMBERS OF SMALL GTPASE SUPERFAMILY"/>
    <property type="match status" value="1"/>
</dbReference>
<dbReference type="InterPro" id="IPR001806">
    <property type="entry name" value="Small_GTPase"/>
</dbReference>
<dbReference type="SMART" id="SM00173">
    <property type="entry name" value="RAS"/>
    <property type="match status" value="1"/>
</dbReference>
<name>A0A9W8ALD1_9FUNG</name>
<comment type="catalytic activity">
    <reaction evidence="12">
        <text>GTP + H2O = GDP + phosphate + H(+)</text>
        <dbReference type="Rhea" id="RHEA:19669"/>
        <dbReference type="ChEBI" id="CHEBI:15377"/>
        <dbReference type="ChEBI" id="CHEBI:15378"/>
        <dbReference type="ChEBI" id="CHEBI:37565"/>
        <dbReference type="ChEBI" id="CHEBI:43474"/>
        <dbReference type="ChEBI" id="CHEBI:58189"/>
    </reaction>
    <physiologicalReaction direction="left-to-right" evidence="12">
        <dbReference type="Rhea" id="RHEA:19670"/>
    </physiologicalReaction>
</comment>
<keyword evidence="8" id="KW-0449">Lipoprotein</keyword>
<evidence type="ECO:0000256" key="10">
    <source>
        <dbReference type="ARBA" id="ARBA00037969"/>
    </source>
</evidence>
<dbReference type="InterPro" id="IPR027417">
    <property type="entry name" value="P-loop_NTPase"/>
</dbReference>
<evidence type="ECO:0000313" key="15">
    <source>
        <dbReference type="Proteomes" id="UP001150569"/>
    </source>
</evidence>
<organism evidence="14 15">
    <name type="scientific">Tieghemiomyces parasiticus</name>
    <dbReference type="NCBI Taxonomy" id="78921"/>
    <lineage>
        <taxon>Eukaryota</taxon>
        <taxon>Fungi</taxon>
        <taxon>Fungi incertae sedis</taxon>
        <taxon>Zoopagomycota</taxon>
        <taxon>Kickxellomycotina</taxon>
        <taxon>Dimargaritomycetes</taxon>
        <taxon>Dimargaritales</taxon>
        <taxon>Dimargaritaceae</taxon>
        <taxon>Tieghemiomyces</taxon>
    </lineage>
</organism>
<keyword evidence="5" id="KW-0460">Magnesium</keyword>
<evidence type="ECO:0000256" key="2">
    <source>
        <dbReference type="ARBA" id="ARBA00022723"/>
    </source>
</evidence>
<dbReference type="FunFam" id="3.40.50.300:FF:000273">
    <property type="entry name" value="GTP-binding protein Rheb homolog"/>
    <property type="match status" value="1"/>
</dbReference>
<evidence type="ECO:0000256" key="9">
    <source>
        <dbReference type="ARBA" id="ARBA00023289"/>
    </source>
</evidence>
<evidence type="ECO:0000256" key="11">
    <source>
        <dbReference type="ARBA" id="ARBA00046278"/>
    </source>
</evidence>
<dbReference type="Gene3D" id="3.40.50.300">
    <property type="entry name" value="P-loop containing nucleotide triphosphate hydrolases"/>
    <property type="match status" value="1"/>
</dbReference>
<dbReference type="SMART" id="SM00175">
    <property type="entry name" value="RAB"/>
    <property type="match status" value="1"/>
</dbReference>
<protein>
    <submittedName>
        <fullName evidence="14">GTP-binding protein</fullName>
    </submittedName>
</protein>
<gene>
    <name evidence="14" type="primary">RHB1_1</name>
    <name evidence="13" type="synonym">RHB1_2</name>
    <name evidence="14" type="ORF">IWQ60_000346</name>
    <name evidence="13" type="ORF">IWQ60_009103</name>
</gene>
<dbReference type="GO" id="GO:0046872">
    <property type="term" value="F:metal ion binding"/>
    <property type="evidence" value="ECO:0007669"/>
    <property type="project" value="UniProtKB-KW"/>
</dbReference>
<sequence length="183" mass="20393">MSQKVRKIVVLGSRSVGKSTLINQFVNEFYADAYYPTIENTYRKNIRYKGQDFECEILDTAGQDEFTPVNAKYAVGVQGYILVYSIASRSSFEMTKIVRDKILSFTGSGYVPVVLVGNKSDLHSQREVTAEEAADLARSWNCEAVESSAKNNDNIAKIFDKMIIAIEHSLNPPAEARGSCVIF</sequence>
<dbReference type="PROSITE" id="PS51420">
    <property type="entry name" value="RHO"/>
    <property type="match status" value="1"/>
</dbReference>
<proteinExistence type="inferred from homology"/>
<dbReference type="NCBIfam" id="TIGR00231">
    <property type="entry name" value="small_GTP"/>
    <property type="match status" value="1"/>
</dbReference>
<evidence type="ECO:0000256" key="6">
    <source>
        <dbReference type="ARBA" id="ARBA00023134"/>
    </source>
</evidence>
<keyword evidence="2" id="KW-0479">Metal-binding</keyword>
<evidence type="ECO:0000256" key="4">
    <source>
        <dbReference type="ARBA" id="ARBA00022801"/>
    </source>
</evidence>
<dbReference type="PRINTS" id="PR00449">
    <property type="entry name" value="RASTRNSFRMNG"/>
</dbReference>
<evidence type="ECO:0000313" key="13">
    <source>
        <dbReference type="EMBL" id="KAJ1913718.1"/>
    </source>
</evidence>
<comment type="caution">
    <text evidence="14">The sequence shown here is derived from an EMBL/GenBank/DDBJ whole genome shotgun (WGS) entry which is preliminary data.</text>
</comment>
<dbReference type="InterPro" id="IPR005225">
    <property type="entry name" value="Small_GTP-bd"/>
</dbReference>
<comment type="similarity">
    <text evidence="10">Belongs to the small GTPase superfamily. Rheb family.</text>
</comment>
<dbReference type="GO" id="GO:0005525">
    <property type="term" value="F:GTP binding"/>
    <property type="evidence" value="ECO:0007669"/>
    <property type="project" value="UniProtKB-KW"/>
</dbReference>
<evidence type="ECO:0000256" key="7">
    <source>
        <dbReference type="ARBA" id="ARBA00023136"/>
    </source>
</evidence>
<keyword evidence="4" id="KW-0378">Hydrolase</keyword>
<evidence type="ECO:0000256" key="1">
    <source>
        <dbReference type="ARBA" id="ARBA00022481"/>
    </source>
</evidence>
<dbReference type="GO" id="GO:0003924">
    <property type="term" value="F:GTPase activity"/>
    <property type="evidence" value="ECO:0007669"/>
    <property type="project" value="InterPro"/>
</dbReference>
<keyword evidence="1" id="KW-0488">Methylation</keyword>
<dbReference type="SMART" id="SM00174">
    <property type="entry name" value="RHO"/>
    <property type="match status" value="1"/>
</dbReference>
<dbReference type="GO" id="GO:0007165">
    <property type="term" value="P:signal transduction"/>
    <property type="evidence" value="ECO:0007669"/>
    <property type="project" value="InterPro"/>
</dbReference>
<dbReference type="AlphaFoldDB" id="A0A9W8ALD1"/>
<dbReference type="GO" id="GO:0012505">
    <property type="term" value="C:endomembrane system"/>
    <property type="evidence" value="ECO:0007669"/>
    <property type="project" value="UniProtKB-SubCell"/>
</dbReference>
<dbReference type="Proteomes" id="UP001150569">
    <property type="component" value="Unassembled WGS sequence"/>
</dbReference>
<evidence type="ECO:0000313" key="14">
    <source>
        <dbReference type="EMBL" id="KAJ1930409.1"/>
    </source>
</evidence>
<evidence type="ECO:0000256" key="3">
    <source>
        <dbReference type="ARBA" id="ARBA00022741"/>
    </source>
</evidence>
<accession>A0A9W8ALD1</accession>
<keyword evidence="6" id="KW-0342">GTP-binding</keyword>
<dbReference type="SUPFAM" id="SSF52540">
    <property type="entry name" value="P-loop containing nucleoside triphosphate hydrolases"/>
    <property type="match status" value="1"/>
</dbReference>
<dbReference type="InterPro" id="IPR020849">
    <property type="entry name" value="Small_GTPase_Ras-type"/>
</dbReference>
<keyword evidence="3" id="KW-0547">Nucleotide-binding</keyword>
<evidence type="ECO:0000256" key="12">
    <source>
        <dbReference type="ARBA" id="ARBA00049117"/>
    </source>
</evidence>